<dbReference type="PANTHER" id="PTHR43272">
    <property type="entry name" value="LONG-CHAIN-FATTY-ACID--COA LIGASE"/>
    <property type="match status" value="1"/>
</dbReference>
<evidence type="ECO:0000256" key="2">
    <source>
        <dbReference type="ARBA" id="ARBA00022598"/>
    </source>
</evidence>
<sequence>MREYSRPVKVETPADARLTDTPFARATEEPAAVMLRRQESGQWRDVTCAEFLGDVMAIARGLLAAGVGHGDRVALMSRTRYEWTVIDYAVWTVGAVTVPIYETSSEEQIAWIIGDSGALAAFVELPEHAARVDAVRGELPHLKHVWPIEGDGLAGLRESGSGIEESAVLERRTAVGADDLATIIYTSGTTGRPKGCELTHRNLLFTLKNIIHAPLREVFEVEGRRTLLFLPLAHSFARVIQIGCVESHTVLGHFPSTGPELIDTLGDYQPTFLLAVPRVFEKVYNKAEQKAVAEGRGRIFAIAAATAVAYSKAQDAGGPGLWLRLRHAVFNRLVYGRLRAALGGRATHAISGGSALGERLGHFFRGIGLTVIEGYGLTETSAPTAVNDATTQRIGTVGRAFPGVSLRIADDGEVLVKGDHVMRGYWNNPQATREAFDEDGWYRTGDLGELDDDGYLRITGRKKEIIVTAGGKNVAPAVIEDRIRSHALVSQCIVVGDNRNFVAALITLDPEALEFWKQQNGKDPAATAAALADDPDLRAAVQVAVDRANRAVSRAESVRKFTILPQDFTVEGGQLTASLKVRRHVVAKEFAAEIDAIYGG</sequence>
<dbReference type="Proteomes" id="UP001596540">
    <property type="component" value="Unassembled WGS sequence"/>
</dbReference>
<dbReference type="Gene3D" id="3.40.50.12780">
    <property type="entry name" value="N-terminal domain of ligase-like"/>
    <property type="match status" value="1"/>
</dbReference>
<proteinExistence type="inferred from homology"/>
<evidence type="ECO:0000313" key="9">
    <source>
        <dbReference type="Proteomes" id="UP001596540"/>
    </source>
</evidence>
<comment type="caution">
    <text evidence="8">The sequence shown here is derived from an EMBL/GenBank/DDBJ whole genome shotgun (WGS) entry which is preliminary data.</text>
</comment>
<organism evidence="8 9">
    <name type="scientific">Marinactinospora rubrisoli</name>
    <dbReference type="NCBI Taxonomy" id="2715399"/>
    <lineage>
        <taxon>Bacteria</taxon>
        <taxon>Bacillati</taxon>
        <taxon>Actinomycetota</taxon>
        <taxon>Actinomycetes</taxon>
        <taxon>Streptosporangiales</taxon>
        <taxon>Nocardiopsidaceae</taxon>
        <taxon>Marinactinospora</taxon>
    </lineage>
</organism>
<keyword evidence="9" id="KW-1185">Reference proteome</keyword>
<keyword evidence="3" id="KW-0276">Fatty acid metabolism</keyword>
<dbReference type="InterPro" id="IPR000873">
    <property type="entry name" value="AMP-dep_synth/lig_dom"/>
</dbReference>
<dbReference type="Gene3D" id="3.30.300.30">
    <property type="match status" value="1"/>
</dbReference>
<reference evidence="9" key="1">
    <citation type="journal article" date="2019" name="Int. J. Syst. Evol. Microbiol.">
        <title>The Global Catalogue of Microorganisms (GCM) 10K type strain sequencing project: providing services to taxonomists for standard genome sequencing and annotation.</title>
        <authorList>
            <consortium name="The Broad Institute Genomics Platform"/>
            <consortium name="The Broad Institute Genome Sequencing Center for Infectious Disease"/>
            <person name="Wu L."/>
            <person name="Ma J."/>
        </authorList>
    </citation>
    <scope>NUCLEOTIDE SEQUENCE [LARGE SCALE GENOMIC DNA]</scope>
    <source>
        <strain evidence="9">CGMCC 4.7382</strain>
    </source>
</reference>
<comment type="catalytic activity">
    <reaction evidence="5">
        <text>a long-chain fatty acid + ATP + CoA = a long-chain fatty acyl-CoA + AMP + diphosphate</text>
        <dbReference type="Rhea" id="RHEA:15421"/>
        <dbReference type="ChEBI" id="CHEBI:30616"/>
        <dbReference type="ChEBI" id="CHEBI:33019"/>
        <dbReference type="ChEBI" id="CHEBI:57287"/>
        <dbReference type="ChEBI" id="CHEBI:57560"/>
        <dbReference type="ChEBI" id="CHEBI:83139"/>
        <dbReference type="ChEBI" id="CHEBI:456215"/>
        <dbReference type="EC" id="6.2.1.3"/>
    </reaction>
    <physiologicalReaction direction="left-to-right" evidence="5">
        <dbReference type="Rhea" id="RHEA:15422"/>
    </physiologicalReaction>
</comment>
<dbReference type="SUPFAM" id="SSF56801">
    <property type="entry name" value="Acetyl-CoA synthetase-like"/>
    <property type="match status" value="1"/>
</dbReference>
<evidence type="ECO:0000256" key="3">
    <source>
        <dbReference type="ARBA" id="ARBA00022832"/>
    </source>
</evidence>
<evidence type="ECO:0000313" key="8">
    <source>
        <dbReference type="EMBL" id="MFC7330369.1"/>
    </source>
</evidence>
<evidence type="ECO:0000256" key="5">
    <source>
        <dbReference type="ARBA" id="ARBA00024484"/>
    </source>
</evidence>
<protein>
    <recommendedName>
        <fullName evidence="6">Acyl-CoA synthetase</fullName>
    </recommendedName>
</protein>
<dbReference type="RefSeq" id="WP_379873010.1">
    <property type="nucleotide sequence ID" value="NZ_JBHTBH010000011.1"/>
</dbReference>
<evidence type="ECO:0000256" key="4">
    <source>
        <dbReference type="ARBA" id="ARBA00023098"/>
    </source>
</evidence>
<evidence type="ECO:0000256" key="1">
    <source>
        <dbReference type="ARBA" id="ARBA00006432"/>
    </source>
</evidence>
<dbReference type="InterPro" id="IPR020845">
    <property type="entry name" value="AMP-binding_CS"/>
</dbReference>
<comment type="similarity">
    <text evidence="1">Belongs to the ATP-dependent AMP-binding enzyme family.</text>
</comment>
<keyword evidence="2" id="KW-0436">Ligase</keyword>
<dbReference type="InterPro" id="IPR045851">
    <property type="entry name" value="AMP-bd_C_sf"/>
</dbReference>
<dbReference type="CDD" id="cd05907">
    <property type="entry name" value="VL_LC_FACS_like"/>
    <property type="match status" value="1"/>
</dbReference>
<gene>
    <name evidence="8" type="ORF">ACFQRF_21815</name>
</gene>
<dbReference type="InterPro" id="IPR042099">
    <property type="entry name" value="ANL_N_sf"/>
</dbReference>
<dbReference type="PANTHER" id="PTHR43272:SF32">
    <property type="entry name" value="AMP-DEPENDENT SYNTHETASE_LIGASE DOMAIN-CONTAINING PROTEIN"/>
    <property type="match status" value="1"/>
</dbReference>
<keyword evidence="4" id="KW-0443">Lipid metabolism</keyword>
<name>A0ABW2KLV6_9ACTN</name>
<dbReference type="Pfam" id="PF00501">
    <property type="entry name" value="AMP-binding"/>
    <property type="match status" value="1"/>
</dbReference>
<dbReference type="PROSITE" id="PS00455">
    <property type="entry name" value="AMP_BINDING"/>
    <property type="match status" value="1"/>
</dbReference>
<dbReference type="Pfam" id="PF23562">
    <property type="entry name" value="AMP-binding_C_3"/>
    <property type="match status" value="1"/>
</dbReference>
<evidence type="ECO:0000259" key="7">
    <source>
        <dbReference type="Pfam" id="PF00501"/>
    </source>
</evidence>
<feature type="domain" description="AMP-dependent synthetase/ligase" evidence="7">
    <location>
        <begin position="25"/>
        <end position="426"/>
    </location>
</feature>
<evidence type="ECO:0000256" key="6">
    <source>
        <dbReference type="ARBA" id="ARBA00032875"/>
    </source>
</evidence>
<dbReference type="EMBL" id="JBHTBH010000011">
    <property type="protein sequence ID" value="MFC7330369.1"/>
    <property type="molecule type" value="Genomic_DNA"/>
</dbReference>
<accession>A0ABW2KLV6</accession>